<gene>
    <name evidence="2" type="ORF">ACJRO7_012155</name>
</gene>
<proteinExistence type="predicted"/>
<protein>
    <recommendedName>
        <fullName evidence="4">DUF4228 domain-containing protein</fullName>
    </recommendedName>
</protein>
<evidence type="ECO:0008006" key="4">
    <source>
        <dbReference type="Google" id="ProtNLM"/>
    </source>
</evidence>
<feature type="compositionally biased region" description="Basic and acidic residues" evidence="1">
    <location>
        <begin position="140"/>
        <end position="151"/>
    </location>
</feature>
<name>A0ABD3LIJ0_EUCGL</name>
<reference evidence="2 3" key="1">
    <citation type="submission" date="2024-11" db="EMBL/GenBank/DDBJ databases">
        <title>Chromosome-level genome assembly of Eucalyptus globulus Labill. provides insights into its genome evolution.</title>
        <authorList>
            <person name="Li X."/>
        </authorList>
    </citation>
    <scope>NUCLEOTIDE SEQUENCE [LARGE SCALE GENOMIC DNA]</scope>
    <source>
        <strain evidence="2">CL2024</strain>
        <tissue evidence="2">Fresh tender leaves</tissue>
    </source>
</reference>
<evidence type="ECO:0000313" key="2">
    <source>
        <dbReference type="EMBL" id="KAL3751288.1"/>
    </source>
</evidence>
<dbReference type="AlphaFoldDB" id="A0ABD3LIJ0"/>
<feature type="region of interest" description="Disordered" evidence="1">
    <location>
        <begin position="117"/>
        <end position="151"/>
    </location>
</feature>
<dbReference type="EMBL" id="JBJKBG010000002">
    <property type="protein sequence ID" value="KAL3751288.1"/>
    <property type="molecule type" value="Genomic_DNA"/>
</dbReference>
<sequence length="186" mass="20308">MGNYISCTFVAPPLMMKKGSRVARVIFPGGEMKQFRESVNAAELMLECPGYFLASSRSLHVGRRFAALGADEELELGDVYLMFPMRRVNSVVTAGDVAAMFVAASTGPKRISGAKVRVSPESAGESPEGTAATAATGESLQKEDETRPRLEEVEGFPLVEYKHRLSVCRSRRPMLETITEEAVFAR</sequence>
<dbReference type="Pfam" id="PF14009">
    <property type="entry name" value="PADRE"/>
    <property type="match status" value="1"/>
</dbReference>
<feature type="compositionally biased region" description="Low complexity" evidence="1">
    <location>
        <begin position="123"/>
        <end position="139"/>
    </location>
</feature>
<organism evidence="2 3">
    <name type="scientific">Eucalyptus globulus</name>
    <name type="common">Tasmanian blue gum</name>
    <dbReference type="NCBI Taxonomy" id="34317"/>
    <lineage>
        <taxon>Eukaryota</taxon>
        <taxon>Viridiplantae</taxon>
        <taxon>Streptophyta</taxon>
        <taxon>Embryophyta</taxon>
        <taxon>Tracheophyta</taxon>
        <taxon>Spermatophyta</taxon>
        <taxon>Magnoliopsida</taxon>
        <taxon>eudicotyledons</taxon>
        <taxon>Gunneridae</taxon>
        <taxon>Pentapetalae</taxon>
        <taxon>rosids</taxon>
        <taxon>malvids</taxon>
        <taxon>Myrtales</taxon>
        <taxon>Myrtaceae</taxon>
        <taxon>Myrtoideae</taxon>
        <taxon>Eucalypteae</taxon>
        <taxon>Eucalyptus</taxon>
    </lineage>
</organism>
<comment type="caution">
    <text evidence="2">The sequence shown here is derived from an EMBL/GenBank/DDBJ whole genome shotgun (WGS) entry which is preliminary data.</text>
</comment>
<evidence type="ECO:0000313" key="3">
    <source>
        <dbReference type="Proteomes" id="UP001634007"/>
    </source>
</evidence>
<accession>A0ABD3LIJ0</accession>
<evidence type="ECO:0000256" key="1">
    <source>
        <dbReference type="SAM" id="MobiDB-lite"/>
    </source>
</evidence>
<dbReference type="InterPro" id="IPR025322">
    <property type="entry name" value="PADRE_dom"/>
</dbReference>
<keyword evidence="3" id="KW-1185">Reference proteome</keyword>
<dbReference type="Proteomes" id="UP001634007">
    <property type="component" value="Unassembled WGS sequence"/>
</dbReference>
<dbReference type="PANTHER" id="PTHR33052">
    <property type="entry name" value="DUF4228 DOMAIN PROTEIN-RELATED"/>
    <property type="match status" value="1"/>
</dbReference>